<evidence type="ECO:0000313" key="1">
    <source>
        <dbReference type="EMBL" id="CAE0067189.1"/>
    </source>
</evidence>
<accession>A0A7S3EQC0</accession>
<dbReference type="Pfam" id="PF12044">
    <property type="entry name" value="Metallopep"/>
    <property type="match status" value="1"/>
</dbReference>
<dbReference type="InterPro" id="IPR053002">
    <property type="entry name" value="Metalloproteinase_M10B"/>
</dbReference>
<dbReference type="SUPFAM" id="SSF55486">
    <property type="entry name" value="Metalloproteases ('zincins'), catalytic domain"/>
    <property type="match status" value="1"/>
</dbReference>
<dbReference type="PANTHER" id="PTHR21054:SF2">
    <property type="entry name" value="MIP04191P"/>
    <property type="match status" value="1"/>
</dbReference>
<reference evidence="1" key="1">
    <citation type="submission" date="2021-01" db="EMBL/GenBank/DDBJ databases">
        <authorList>
            <person name="Corre E."/>
            <person name="Pelletier E."/>
            <person name="Niang G."/>
            <person name="Scheremetjew M."/>
            <person name="Finn R."/>
            <person name="Kale V."/>
            <person name="Holt S."/>
            <person name="Cochrane G."/>
            <person name="Meng A."/>
            <person name="Brown T."/>
            <person name="Cohen L."/>
        </authorList>
    </citation>
    <scope>NUCLEOTIDE SEQUENCE</scope>
    <source>
        <strain evidence="1">CCMP 769</strain>
    </source>
</reference>
<proteinExistence type="predicted"/>
<protein>
    <submittedName>
        <fullName evidence="1">Uncharacterized protein</fullName>
    </submittedName>
</protein>
<dbReference type="InterPro" id="IPR021917">
    <property type="entry name" value="Unchr_Zn-peptidase-like"/>
</dbReference>
<gene>
    <name evidence="1" type="ORF">RMAR00112_LOCUS35265</name>
</gene>
<dbReference type="PANTHER" id="PTHR21054">
    <property type="entry name" value="ZINC METALLOPROTEINASE-RELATED"/>
    <property type="match status" value="1"/>
</dbReference>
<name>A0A7S3EQC0_9RHOD</name>
<dbReference type="PROSITE" id="PS51257">
    <property type="entry name" value="PROKAR_LIPOPROTEIN"/>
    <property type="match status" value="1"/>
</dbReference>
<sequence>MHSIRLLNVADGEVMPHRMALVHGVATGCHRIQVRVRGEHVGDSKVVHDRFKTVFMLEDGENAVDLVGQVIQENEDRSEVYDAAHLPFTVFHKPILGRREVRLHYLMTTDSDGTFQAPPGEPNDQYTGMMRVRTMGLMIQLATAEMLKAWFPEHPRTTFKISDEVYETVLPLTNADAWGKDGHALWGLVNRNLSLHNPDVINLGVMSFSKWNGEKALAHTALGGNCTALFGGASMFTWPTDVTEIEARFLDNRDIDRSISFKDGPRNGRWGSASTTIGACLHELGHCLNLPHPGGRLKNLGIMARGFDFLNRVFVLEENGRPLQLGEVEAYFDRGSACRLLYHPFLTQIEPRNSPKMYIERGTEDIIVTADDGIRQIAFFVNSENCGHKEFVLIDSPPKMVRLPNKNALRAEYDIKKTNHKMKISVVDSNGYFFGLFLKDIPLQSS</sequence>
<organism evidence="1">
    <name type="scientific">Rhodosorus marinus</name>
    <dbReference type="NCBI Taxonomy" id="101924"/>
    <lineage>
        <taxon>Eukaryota</taxon>
        <taxon>Rhodophyta</taxon>
        <taxon>Stylonematophyceae</taxon>
        <taxon>Stylonematales</taxon>
        <taxon>Stylonemataceae</taxon>
        <taxon>Rhodosorus</taxon>
    </lineage>
</organism>
<dbReference type="AlphaFoldDB" id="A0A7S3EQC0"/>
<dbReference type="EMBL" id="HBHW01045389">
    <property type="protein sequence ID" value="CAE0067189.1"/>
    <property type="molecule type" value="Transcribed_RNA"/>
</dbReference>